<feature type="transmembrane region" description="Helical" evidence="15">
    <location>
        <begin position="15"/>
        <end position="35"/>
    </location>
</feature>
<evidence type="ECO:0000313" key="17">
    <source>
        <dbReference type="EMBL" id="VVG72013.1"/>
    </source>
</evidence>
<proteinExistence type="inferred from homology"/>
<reference evidence="17 19" key="2">
    <citation type="submission" date="2019-08" db="EMBL/GenBank/DDBJ databases">
        <authorList>
            <person name="Peeters C."/>
        </authorList>
    </citation>
    <scope>NUCLEOTIDE SEQUENCE [LARGE SCALE GENOMIC DNA]</scope>
    <source>
        <strain evidence="17 19">LMG 18089</strain>
    </source>
</reference>
<dbReference type="Gene3D" id="1.20.1550.10">
    <property type="entry name" value="DsbB-like"/>
    <property type="match status" value="1"/>
</dbReference>
<dbReference type="GeneID" id="47013842"/>
<keyword evidence="10 14" id="KW-0472">Membrane</keyword>
<dbReference type="AlphaFoldDB" id="A0A0B5F8G3"/>
<comment type="function">
    <text evidence="14">Required for disulfide bond formation in some periplasmic proteins. Acts by oxidizing the DsbA protein.</text>
</comment>
<organism evidence="17 19">
    <name type="scientific">Pandoraea apista</name>
    <dbReference type="NCBI Taxonomy" id="93218"/>
    <lineage>
        <taxon>Bacteria</taxon>
        <taxon>Pseudomonadati</taxon>
        <taxon>Pseudomonadota</taxon>
        <taxon>Betaproteobacteria</taxon>
        <taxon>Burkholderiales</taxon>
        <taxon>Burkholderiaceae</taxon>
        <taxon>Pandoraea</taxon>
    </lineage>
</organism>
<keyword evidence="9 14" id="KW-0560">Oxidoreductase</keyword>
<keyword evidence="18" id="KW-1185">Reference proteome</keyword>
<evidence type="ECO:0000256" key="15">
    <source>
        <dbReference type="SAM" id="Phobius"/>
    </source>
</evidence>
<name>A0A0B5F8G3_9BURK</name>
<dbReference type="HAMAP" id="MF_00286">
    <property type="entry name" value="DsbB"/>
    <property type="match status" value="1"/>
</dbReference>
<dbReference type="Pfam" id="PF02600">
    <property type="entry name" value="DsbB"/>
    <property type="match status" value="1"/>
</dbReference>
<feature type="disulfide bond" description="Redox-active" evidence="14">
    <location>
        <begin position="42"/>
        <end position="45"/>
    </location>
</feature>
<comment type="subcellular location">
    <subcellularLocation>
        <location evidence="1">Cell inner membrane</location>
        <topology evidence="1">Multi-pass membrane protein</topology>
    </subcellularLocation>
    <subcellularLocation>
        <location evidence="14">Cell membrane</location>
        <topology evidence="14">Multi-pass membrane protein</topology>
    </subcellularLocation>
</comment>
<dbReference type="EMBL" id="RWHX01000026">
    <property type="protein sequence ID" value="RSK79581.1"/>
    <property type="molecule type" value="Genomic_DNA"/>
</dbReference>
<dbReference type="GO" id="GO:0005886">
    <property type="term" value="C:plasma membrane"/>
    <property type="evidence" value="ECO:0007669"/>
    <property type="project" value="UniProtKB-SubCell"/>
</dbReference>
<evidence type="ECO:0000313" key="16">
    <source>
        <dbReference type="EMBL" id="RSK79581.1"/>
    </source>
</evidence>
<keyword evidence="5" id="KW-0997">Cell inner membrane</keyword>
<dbReference type="InterPro" id="IPR022920">
    <property type="entry name" value="Disulphide_bond_form_DsbB"/>
</dbReference>
<sequence>MNTQIDPALRRERRLYLLLTVVCLALLGGALYFQYVRHEDPCPLCILTRYALVLIAIFGLIGALARGWAGIQFARVLAALSAIGGMAASGYLVYVQANPLVSCGYDVVEAFVDALPTSRMFPQVFQVQGMCQTMYPPILGLTLPMWSLAAFVVIFLALALHRPRRAISLR</sequence>
<evidence type="ECO:0000256" key="1">
    <source>
        <dbReference type="ARBA" id="ARBA00004429"/>
    </source>
</evidence>
<keyword evidence="13 14" id="KW-0676">Redox-active center</keyword>
<feature type="transmembrane region" description="Helical" evidence="15">
    <location>
        <begin position="138"/>
        <end position="160"/>
    </location>
</feature>
<comment type="caution">
    <text evidence="14">Lacks conserved residue(s) required for the propagation of feature annotation.</text>
</comment>
<dbReference type="GO" id="GO:0015035">
    <property type="term" value="F:protein-disulfide reductase activity"/>
    <property type="evidence" value="ECO:0007669"/>
    <property type="project" value="UniProtKB-UniRule"/>
</dbReference>
<feature type="topological domain" description="Periplasmic" evidence="14">
    <location>
        <begin position="91"/>
        <end position="145"/>
    </location>
</feature>
<evidence type="ECO:0000256" key="5">
    <source>
        <dbReference type="ARBA" id="ARBA00022519"/>
    </source>
</evidence>
<dbReference type="InterPro" id="IPR023380">
    <property type="entry name" value="DsbB-like_sf"/>
</dbReference>
<dbReference type="GO" id="GO:0006457">
    <property type="term" value="P:protein folding"/>
    <property type="evidence" value="ECO:0007669"/>
    <property type="project" value="InterPro"/>
</dbReference>
<keyword evidence="12 14" id="KW-0143">Chaperone</keyword>
<feature type="topological domain" description="Periplasmic" evidence="14">
    <location>
        <begin position="33"/>
        <end position="50"/>
    </location>
</feature>
<dbReference type="SUPFAM" id="SSF158442">
    <property type="entry name" value="DsbB-like"/>
    <property type="match status" value="1"/>
</dbReference>
<keyword evidence="8 14" id="KW-1133">Transmembrane helix</keyword>
<keyword evidence="11 14" id="KW-1015">Disulfide bond</keyword>
<dbReference type="NCBIfam" id="NF002552">
    <property type="entry name" value="PRK02110.1"/>
    <property type="match status" value="1"/>
</dbReference>
<dbReference type="PANTHER" id="PTHR36570:SF3">
    <property type="entry name" value="DISULFIDE BOND FORMATION PROTEIN B"/>
    <property type="match status" value="1"/>
</dbReference>
<dbReference type="Proteomes" id="UP000364291">
    <property type="component" value="Unassembled WGS sequence"/>
</dbReference>
<evidence type="ECO:0000256" key="6">
    <source>
        <dbReference type="ARBA" id="ARBA00022692"/>
    </source>
</evidence>
<feature type="topological domain" description="Cytoplasmic" evidence="14">
    <location>
        <begin position="1"/>
        <end position="15"/>
    </location>
</feature>
<keyword evidence="3 14" id="KW-0813">Transport</keyword>
<protein>
    <recommendedName>
        <fullName evidence="14">Disulfide bond formation protein B</fullName>
    </recommendedName>
    <alternativeName>
        <fullName evidence="14">Disulfide oxidoreductase</fullName>
    </alternativeName>
</protein>
<keyword evidence="7 14" id="KW-0249">Electron transport</keyword>
<comment type="similarity">
    <text evidence="2 14">Belongs to the DsbB family.</text>
</comment>
<accession>A0A0B5F8G3</accession>
<dbReference type="PANTHER" id="PTHR36570">
    <property type="entry name" value="DISULFIDE BOND FORMATION PROTEIN B"/>
    <property type="match status" value="1"/>
</dbReference>
<feature type="transmembrane region" description="Helical" evidence="15">
    <location>
        <begin position="76"/>
        <end position="94"/>
    </location>
</feature>
<keyword evidence="6 14" id="KW-0812">Transmembrane</keyword>
<evidence type="ECO:0000256" key="14">
    <source>
        <dbReference type="HAMAP-Rule" id="MF_00286"/>
    </source>
</evidence>
<evidence type="ECO:0000256" key="12">
    <source>
        <dbReference type="ARBA" id="ARBA00023186"/>
    </source>
</evidence>
<gene>
    <name evidence="14" type="primary">dsbB</name>
    <name evidence="16" type="ORF">EJE83_14750</name>
    <name evidence="17" type="ORF">PAP18089_03004</name>
</gene>
<dbReference type="RefSeq" id="WP_042112176.1">
    <property type="nucleotide sequence ID" value="NZ_CABPSX010000005.1"/>
</dbReference>
<evidence type="ECO:0000256" key="3">
    <source>
        <dbReference type="ARBA" id="ARBA00022448"/>
    </source>
</evidence>
<evidence type="ECO:0000313" key="19">
    <source>
        <dbReference type="Proteomes" id="UP000364291"/>
    </source>
</evidence>
<dbReference type="STRING" id="93218.XM39_00785"/>
<evidence type="ECO:0000256" key="10">
    <source>
        <dbReference type="ARBA" id="ARBA00023136"/>
    </source>
</evidence>
<dbReference type="Proteomes" id="UP000270216">
    <property type="component" value="Unassembled WGS sequence"/>
</dbReference>
<dbReference type="OrthoDB" id="3711263at2"/>
<feature type="topological domain" description="Cytoplasmic" evidence="14">
    <location>
        <begin position="165"/>
        <end position="170"/>
    </location>
</feature>
<evidence type="ECO:0000256" key="11">
    <source>
        <dbReference type="ARBA" id="ARBA00023157"/>
    </source>
</evidence>
<evidence type="ECO:0000256" key="8">
    <source>
        <dbReference type="ARBA" id="ARBA00022989"/>
    </source>
</evidence>
<evidence type="ECO:0000313" key="18">
    <source>
        <dbReference type="Proteomes" id="UP000270216"/>
    </source>
</evidence>
<dbReference type="EMBL" id="CABPSX010000005">
    <property type="protein sequence ID" value="VVG72013.1"/>
    <property type="molecule type" value="Genomic_DNA"/>
</dbReference>
<dbReference type="GO" id="GO:0009055">
    <property type="term" value="F:electron transfer activity"/>
    <property type="evidence" value="ECO:0007669"/>
    <property type="project" value="UniProtKB-UniRule"/>
</dbReference>
<keyword evidence="4 14" id="KW-1003">Cell membrane</keyword>
<evidence type="ECO:0000256" key="13">
    <source>
        <dbReference type="ARBA" id="ARBA00023284"/>
    </source>
</evidence>
<dbReference type="KEGG" id="papi:SG18_00785"/>
<dbReference type="InterPro" id="IPR003752">
    <property type="entry name" value="DiS_bond_form_DsbB/BdbC"/>
</dbReference>
<evidence type="ECO:0000256" key="9">
    <source>
        <dbReference type="ARBA" id="ARBA00023002"/>
    </source>
</evidence>
<feature type="transmembrane region" description="Helical" evidence="15">
    <location>
        <begin position="47"/>
        <end position="69"/>
    </location>
</feature>
<evidence type="ECO:0000256" key="2">
    <source>
        <dbReference type="ARBA" id="ARBA00008823"/>
    </source>
</evidence>
<evidence type="ECO:0000256" key="7">
    <source>
        <dbReference type="ARBA" id="ARBA00022982"/>
    </source>
</evidence>
<dbReference type="InterPro" id="IPR050183">
    <property type="entry name" value="DsbB"/>
</dbReference>
<evidence type="ECO:0000256" key="4">
    <source>
        <dbReference type="ARBA" id="ARBA00022475"/>
    </source>
</evidence>
<reference evidence="16 18" key="1">
    <citation type="submission" date="2018-12" db="EMBL/GenBank/DDBJ databases">
        <title>Whole genome sequence of a Pandoraea apista isolate from a patient with cystic fibrosis.</title>
        <authorList>
            <person name="Kenna D.T."/>
            <person name="Turton J.F."/>
        </authorList>
    </citation>
    <scope>NUCLEOTIDE SEQUENCE [LARGE SCALE GENOMIC DNA]</scope>
    <source>
        <strain evidence="16 18">Pa13324</strain>
    </source>
</reference>